<dbReference type="RefSeq" id="WP_379820351.1">
    <property type="nucleotide sequence ID" value="NZ_JBHUMD010000007.1"/>
</dbReference>
<protein>
    <submittedName>
        <fullName evidence="1">Uncharacterized protein</fullName>
    </submittedName>
</protein>
<accession>A0ABW5NSY9</accession>
<dbReference type="EMBL" id="JBHUMD010000007">
    <property type="protein sequence ID" value="MFD2601833.1"/>
    <property type="molecule type" value="Genomic_DNA"/>
</dbReference>
<proteinExistence type="predicted"/>
<comment type="caution">
    <text evidence="1">The sequence shown here is derived from an EMBL/GenBank/DDBJ whole genome shotgun (WGS) entry which is preliminary data.</text>
</comment>
<keyword evidence="2" id="KW-1185">Reference proteome</keyword>
<reference evidence="2" key="1">
    <citation type="journal article" date="2019" name="Int. J. Syst. Evol. Microbiol.">
        <title>The Global Catalogue of Microorganisms (GCM) 10K type strain sequencing project: providing services to taxonomists for standard genome sequencing and annotation.</title>
        <authorList>
            <consortium name="The Broad Institute Genomics Platform"/>
            <consortium name="The Broad Institute Genome Sequencing Center for Infectious Disease"/>
            <person name="Wu L."/>
            <person name="Ma J."/>
        </authorList>
    </citation>
    <scope>NUCLEOTIDE SEQUENCE [LARGE SCALE GENOMIC DNA]</scope>
    <source>
        <strain evidence="2">KCTC 42107</strain>
    </source>
</reference>
<gene>
    <name evidence="1" type="ORF">ACFSR3_07180</name>
</gene>
<evidence type="ECO:0000313" key="2">
    <source>
        <dbReference type="Proteomes" id="UP001597480"/>
    </source>
</evidence>
<dbReference type="Proteomes" id="UP001597480">
    <property type="component" value="Unassembled WGS sequence"/>
</dbReference>
<evidence type="ECO:0000313" key="1">
    <source>
        <dbReference type="EMBL" id="MFD2601833.1"/>
    </source>
</evidence>
<organism evidence="1 2">
    <name type="scientific">Flavobacterium suzhouense</name>
    <dbReference type="NCBI Taxonomy" id="1529638"/>
    <lineage>
        <taxon>Bacteria</taxon>
        <taxon>Pseudomonadati</taxon>
        <taxon>Bacteroidota</taxon>
        <taxon>Flavobacteriia</taxon>
        <taxon>Flavobacteriales</taxon>
        <taxon>Flavobacteriaceae</taxon>
        <taxon>Flavobacterium</taxon>
    </lineage>
</organism>
<name>A0ABW5NSY9_9FLAO</name>
<sequence>MKKKIVLIILLVLPLSCYIYFALAKHNALNLPVITENVSELPKGGTLDNKPVSLQGSISIVGFLGNDITKKKETVFNINEKINNKYKGFTDFQIVMLMPKGEEQEVEKVMAELKVMADISNWRFLFVEPNQIAEFHSSLKVKEPMDADNGTYYLFIVDKNRKLRGRDGKMKDKKTGKYEFKDGYNSFIVAELHNEMTDDIKILLREYRLALKKNNNLKGVKREI</sequence>